<keyword evidence="3" id="KW-1185">Reference proteome</keyword>
<feature type="compositionally biased region" description="Polar residues" evidence="1">
    <location>
        <begin position="922"/>
        <end position="942"/>
    </location>
</feature>
<feature type="compositionally biased region" description="Polar residues" evidence="1">
    <location>
        <begin position="765"/>
        <end position="803"/>
    </location>
</feature>
<feature type="compositionally biased region" description="Low complexity" evidence="1">
    <location>
        <begin position="742"/>
        <end position="764"/>
    </location>
</feature>
<feature type="compositionally biased region" description="Basic residues" evidence="1">
    <location>
        <begin position="1094"/>
        <end position="1104"/>
    </location>
</feature>
<name>A0A9P3ULF0_LYOSH</name>
<feature type="compositionally biased region" description="Polar residues" evidence="1">
    <location>
        <begin position="563"/>
        <end position="572"/>
    </location>
</feature>
<comment type="caution">
    <text evidence="2">The sequence shown here is derived from an EMBL/GenBank/DDBJ whole genome shotgun (WGS) entry which is preliminary data.</text>
</comment>
<sequence>MEKGKKRQRDIDCPRISYHTSTRTFDRLFKEETLDEMKVVARRKLGLDSNTPISLAQLREGKTVDLEDDDDFDAFYSLAHSTHFMDVKVTVGSAETEPATSIAATSVTPTEKKTKKRKNRTPSVLVLETDGGQVADDEREIHEVDATAAAPEASKISTDAAGGHEPRKKKRKVNARDPVVGDDVPSRNSANAADTLMQPTSPLVTSDARHAQPAGGTVASTSTHMSAPAPGQLGAKSNKAKKQPAQAVEPQTVAPSITESVAPAVKKAKKKSKNNDAPAAPIVHFAEQLAGVISESSAMNELAMEKATENYEQPQAKKRKLNKRSAQSHEKLKTNQLNSFSEVPAGVEIGEHEATVNNEDEALTSRRESPPQQGKKRRKSTSEKLTPEELEAAKATMDTSVSRFLAERRAALAASASFKSPVQENVVLATQKPREQKKKKAITAPRNDRSEAQIDSDQRTTSLGIVEPTDAASPLDAQATPPSGGCGANSTCPLCPLSPRHDREQCPLVLGGPQSLQKRLSELQEASVTAVDNQEDIIAELQQLLATARKAGYQDAGSPLSAHPSQKSTEQVQKSRSEASRPTSSSVPQRQEEVQPSMKKAPAVTSDSSESSSEDASQDESVVPSVPKDVSLLDVDLDNLIRGPNLPVLRAADIPSPESSDEEPEQLLEEEEDQAPRRSRRASIPHSSDDSDSGMEEDSPAVDVYQDPAAANDAEPDVLLGPGTDHVSLQDIDQCEELQKTDTSADASDALAAEAAAPKQANASQDVASASQPLRTASEAASTATPVTQTPSSTATFVNTPPTAATAIPSEQPPSRAASSPLASLPDPTSENKNVEHAKPAGTVRRMRTRSGRRPNDTVAPEAPEPSQTPGTRSAHPSQEMTDSTARRTRASTRKQTLGAATPTAVPARFGRQIRLIRAADSSPSIEHSNSVDAPSSKSQDALSLDTPGHLAYMDVADPEVNGTSQDAPAKTPLFILTESQVPFPYSQWRTASQKEAPNEPISNDSDDENEVEASVQRPQPKPSQGLKYRRLTEISGDHALFSTATGLRPSRVYSSASSQRGTDMYGRSGHEEIESESDSESDDSDQEQSSHIPRSRRAGVTRK</sequence>
<dbReference type="EMBL" id="BRPK01000004">
    <property type="protein sequence ID" value="GLB37553.1"/>
    <property type="molecule type" value="Genomic_DNA"/>
</dbReference>
<gene>
    <name evidence="2" type="ORF">LshimejAT787_0406040</name>
</gene>
<dbReference type="OrthoDB" id="3357439at2759"/>
<organism evidence="2 3">
    <name type="scientific">Lyophyllum shimeji</name>
    <name type="common">Hon-shimeji</name>
    <name type="synonym">Tricholoma shimeji</name>
    <dbReference type="NCBI Taxonomy" id="47721"/>
    <lineage>
        <taxon>Eukaryota</taxon>
        <taxon>Fungi</taxon>
        <taxon>Dikarya</taxon>
        <taxon>Basidiomycota</taxon>
        <taxon>Agaricomycotina</taxon>
        <taxon>Agaricomycetes</taxon>
        <taxon>Agaricomycetidae</taxon>
        <taxon>Agaricales</taxon>
        <taxon>Tricholomatineae</taxon>
        <taxon>Lyophyllaceae</taxon>
        <taxon>Lyophyllum</taxon>
    </lineage>
</organism>
<evidence type="ECO:0000313" key="3">
    <source>
        <dbReference type="Proteomes" id="UP001063166"/>
    </source>
</evidence>
<dbReference type="Proteomes" id="UP001063166">
    <property type="component" value="Unassembled WGS sequence"/>
</dbReference>
<proteinExistence type="predicted"/>
<evidence type="ECO:0000313" key="2">
    <source>
        <dbReference type="EMBL" id="GLB37553.1"/>
    </source>
</evidence>
<feature type="compositionally biased region" description="Low complexity" evidence="1">
    <location>
        <begin position="629"/>
        <end position="640"/>
    </location>
</feature>
<feature type="compositionally biased region" description="Polar residues" evidence="1">
    <location>
        <begin position="866"/>
        <end position="881"/>
    </location>
</feature>
<feature type="region of interest" description="Disordered" evidence="1">
    <location>
        <begin position="427"/>
        <end position="487"/>
    </location>
</feature>
<reference evidence="2" key="1">
    <citation type="submission" date="2022-07" db="EMBL/GenBank/DDBJ databases">
        <title>The genome of Lyophyllum shimeji provides insight into the initial evolution of ectomycorrhizal fungal genome.</title>
        <authorList>
            <person name="Kobayashi Y."/>
            <person name="Shibata T."/>
            <person name="Hirakawa H."/>
            <person name="Shigenobu S."/>
            <person name="Nishiyama T."/>
            <person name="Yamada A."/>
            <person name="Hasebe M."/>
            <person name="Kawaguchi M."/>
        </authorList>
    </citation>
    <scope>NUCLEOTIDE SEQUENCE</scope>
    <source>
        <strain evidence="2">AT787</strain>
    </source>
</reference>
<evidence type="ECO:0000256" key="1">
    <source>
        <dbReference type="SAM" id="MobiDB-lite"/>
    </source>
</evidence>
<dbReference type="AlphaFoldDB" id="A0A9P3ULF0"/>
<accession>A0A9P3ULF0</accession>
<feature type="compositionally biased region" description="Acidic residues" evidence="1">
    <location>
        <begin position="690"/>
        <end position="700"/>
    </location>
</feature>
<feature type="compositionally biased region" description="Polar residues" evidence="1">
    <location>
        <begin position="186"/>
        <end position="204"/>
    </location>
</feature>
<feature type="compositionally biased region" description="Polar residues" evidence="1">
    <location>
        <begin position="1053"/>
        <end position="1062"/>
    </location>
</feature>
<protein>
    <submittedName>
        <fullName evidence="2">Uncharacterized protein</fullName>
    </submittedName>
</protein>
<feature type="compositionally biased region" description="Acidic residues" evidence="1">
    <location>
        <begin position="659"/>
        <end position="673"/>
    </location>
</feature>
<feature type="region of interest" description="Disordered" evidence="1">
    <location>
        <begin position="549"/>
        <end position="1104"/>
    </location>
</feature>
<feature type="region of interest" description="Disordered" evidence="1">
    <location>
        <begin position="102"/>
        <end position="253"/>
    </location>
</feature>
<feature type="compositionally biased region" description="Polar residues" evidence="1">
    <location>
        <begin position="988"/>
        <end position="1004"/>
    </location>
</feature>
<feature type="compositionally biased region" description="Low complexity" evidence="1">
    <location>
        <begin position="813"/>
        <end position="829"/>
    </location>
</feature>
<feature type="compositionally biased region" description="Acidic residues" evidence="1">
    <location>
        <begin position="1074"/>
        <end position="1087"/>
    </location>
</feature>
<feature type="region of interest" description="Disordered" evidence="1">
    <location>
        <begin position="308"/>
        <end position="394"/>
    </location>
</feature>
<feature type="compositionally biased region" description="Basic and acidic residues" evidence="1">
    <location>
        <begin position="446"/>
        <end position="458"/>
    </location>
</feature>